<dbReference type="Proteomes" id="UP000245489">
    <property type="component" value="Unassembled WGS sequence"/>
</dbReference>
<name>A0A316DVI0_9BACT</name>
<reference evidence="2 3" key="1">
    <citation type="submission" date="2018-05" db="EMBL/GenBank/DDBJ databases">
        <title>Genomic Encyclopedia of Archaeal and Bacterial Type Strains, Phase II (KMG-II): from individual species to whole genera.</title>
        <authorList>
            <person name="Goeker M."/>
        </authorList>
    </citation>
    <scope>NUCLEOTIDE SEQUENCE [LARGE SCALE GENOMIC DNA]</scope>
    <source>
        <strain evidence="2 3">DSM 22214</strain>
    </source>
</reference>
<dbReference type="AlphaFoldDB" id="A0A316DVI0"/>
<organism evidence="2 3">
    <name type="scientific">Arcicella aurantiaca</name>
    <dbReference type="NCBI Taxonomy" id="591202"/>
    <lineage>
        <taxon>Bacteria</taxon>
        <taxon>Pseudomonadati</taxon>
        <taxon>Bacteroidota</taxon>
        <taxon>Cytophagia</taxon>
        <taxon>Cytophagales</taxon>
        <taxon>Flectobacillaceae</taxon>
        <taxon>Arcicella</taxon>
    </lineage>
</organism>
<keyword evidence="1" id="KW-0812">Transmembrane</keyword>
<feature type="transmembrane region" description="Helical" evidence="1">
    <location>
        <begin position="90"/>
        <end position="113"/>
    </location>
</feature>
<accession>A0A316DVI0</accession>
<proteinExistence type="predicted"/>
<protein>
    <recommendedName>
        <fullName evidence="4">ATP synthase I subunit</fullName>
    </recommendedName>
</protein>
<evidence type="ECO:0000313" key="2">
    <source>
        <dbReference type="EMBL" id="PWK22111.1"/>
    </source>
</evidence>
<comment type="caution">
    <text evidence="2">The sequence shown here is derived from an EMBL/GenBank/DDBJ whole genome shotgun (WGS) entry which is preliminary data.</text>
</comment>
<keyword evidence="1" id="KW-0472">Membrane</keyword>
<evidence type="ECO:0008006" key="4">
    <source>
        <dbReference type="Google" id="ProtNLM"/>
    </source>
</evidence>
<sequence length="120" mass="14214">MARIIFLTLVIGIIIYFAPQFGFFQYLHPQKWIILSFFFAIAYFNHILMQFGFAKNRENFVQFYLGSVVARLILSLVFIGTFAYLGTPDINLFIINFFVLYLCYTGFEIFGLYRNLRHFS</sequence>
<feature type="transmembrane region" description="Helical" evidence="1">
    <location>
        <begin position="5"/>
        <end position="26"/>
    </location>
</feature>
<feature type="transmembrane region" description="Helical" evidence="1">
    <location>
        <begin position="63"/>
        <end position="84"/>
    </location>
</feature>
<evidence type="ECO:0000313" key="3">
    <source>
        <dbReference type="Proteomes" id="UP000245489"/>
    </source>
</evidence>
<dbReference type="RefSeq" id="WP_109744189.1">
    <property type="nucleotide sequence ID" value="NZ_QGGO01000021.1"/>
</dbReference>
<feature type="transmembrane region" description="Helical" evidence="1">
    <location>
        <begin position="32"/>
        <end position="51"/>
    </location>
</feature>
<gene>
    <name evidence="2" type="ORF">LV89_03496</name>
</gene>
<keyword evidence="3" id="KW-1185">Reference proteome</keyword>
<dbReference type="EMBL" id="QGGO01000021">
    <property type="protein sequence ID" value="PWK22111.1"/>
    <property type="molecule type" value="Genomic_DNA"/>
</dbReference>
<keyword evidence="1" id="KW-1133">Transmembrane helix</keyword>
<evidence type="ECO:0000256" key="1">
    <source>
        <dbReference type="SAM" id="Phobius"/>
    </source>
</evidence>
<dbReference type="OrthoDB" id="981547at2"/>